<dbReference type="EMBL" id="LVYK01000055">
    <property type="protein sequence ID" value="RAS73552.1"/>
    <property type="molecule type" value="Genomic_DNA"/>
</dbReference>
<organism evidence="2 3">
    <name type="scientific">Priestia endophytica</name>
    <dbReference type="NCBI Taxonomy" id="135735"/>
    <lineage>
        <taxon>Bacteria</taxon>
        <taxon>Bacillati</taxon>
        <taxon>Bacillota</taxon>
        <taxon>Bacilli</taxon>
        <taxon>Bacillales</taxon>
        <taxon>Bacillaceae</taxon>
        <taxon>Priestia</taxon>
    </lineage>
</organism>
<evidence type="ECO:0000313" key="2">
    <source>
        <dbReference type="EMBL" id="RAS73552.1"/>
    </source>
</evidence>
<accession>A0AAX1Q8K4</accession>
<feature type="compositionally biased region" description="Basic residues" evidence="1">
    <location>
        <begin position="10"/>
        <end position="28"/>
    </location>
</feature>
<dbReference type="GeneID" id="72761452"/>
<dbReference type="RefSeq" id="WP_111923293.1">
    <property type="nucleotide sequence ID" value="NZ_JAMAYK010000001.1"/>
</dbReference>
<dbReference type="AlphaFoldDB" id="A0AAX1Q8K4"/>
<name>A0AAX1Q8K4_9BACI</name>
<evidence type="ECO:0000256" key="1">
    <source>
        <dbReference type="SAM" id="MobiDB-lite"/>
    </source>
</evidence>
<evidence type="ECO:0000313" key="3">
    <source>
        <dbReference type="Proteomes" id="UP000250174"/>
    </source>
</evidence>
<feature type="region of interest" description="Disordered" evidence="1">
    <location>
        <begin position="1"/>
        <end position="28"/>
    </location>
</feature>
<sequence length="102" mass="12280">MKDFKEHMKGEKHRGGHKRGHHHGAKTFRRGRALDFLERLHIKRTTLKQQLDSPEYAEIKQVILGELKAIELVIDEFTRHFELHETEERELSREKIEKEEKE</sequence>
<proteinExistence type="predicted"/>
<dbReference type="Proteomes" id="UP000250174">
    <property type="component" value="Unassembled WGS sequence"/>
</dbReference>
<reference evidence="2 3" key="1">
    <citation type="submission" date="2016-03" db="EMBL/GenBank/DDBJ databases">
        <title>Comparison of Bacillus endophyticus and B. anthracis characteristics using whole genome sequence analysis and microbiological techniques.</title>
        <authorList>
            <person name="Lekota K.E."/>
            <person name="Mafofo J."/>
            <person name="Rees J."/>
            <person name="Muchadeyi F.C."/>
            <person name="Madoroba E."/>
            <person name="Van Heerden H."/>
        </authorList>
    </citation>
    <scope>NUCLEOTIDE SEQUENCE [LARGE SCALE GENOMIC DNA]</scope>
    <source>
        <strain evidence="2 3">3631_10C</strain>
    </source>
</reference>
<gene>
    <name evidence="2" type="ORF">A3864_19330</name>
</gene>
<protein>
    <submittedName>
        <fullName evidence="2">Uncharacterized protein</fullName>
    </submittedName>
</protein>
<comment type="caution">
    <text evidence="2">The sequence shown here is derived from an EMBL/GenBank/DDBJ whole genome shotgun (WGS) entry which is preliminary data.</text>
</comment>